<dbReference type="Pfam" id="PF12234">
    <property type="entry name" value="Rav1p_C"/>
    <property type="match status" value="1"/>
</dbReference>
<evidence type="ECO:0000256" key="2">
    <source>
        <dbReference type="SAM" id="MobiDB-lite"/>
    </source>
</evidence>
<feature type="compositionally biased region" description="Basic and acidic residues" evidence="2">
    <location>
        <begin position="31"/>
        <end position="47"/>
    </location>
</feature>
<dbReference type="PANTHER" id="PTHR13950:SF9">
    <property type="entry name" value="RABCONNECTIN-3A"/>
    <property type="match status" value="1"/>
</dbReference>
<feature type="region of interest" description="Disordered" evidence="2">
    <location>
        <begin position="1086"/>
        <end position="1144"/>
    </location>
</feature>
<keyword evidence="5" id="KW-1185">Reference proteome</keyword>
<evidence type="ECO:0000313" key="4">
    <source>
        <dbReference type="EMBL" id="KAJ6633794.1"/>
    </source>
</evidence>
<dbReference type="InterPro" id="IPR036322">
    <property type="entry name" value="WD40_repeat_dom_sf"/>
</dbReference>
<keyword evidence="1" id="KW-0853">WD repeat</keyword>
<organism evidence="4 5">
    <name type="scientific">Pseudolycoriella hygida</name>
    <dbReference type="NCBI Taxonomy" id="35572"/>
    <lineage>
        <taxon>Eukaryota</taxon>
        <taxon>Metazoa</taxon>
        <taxon>Ecdysozoa</taxon>
        <taxon>Arthropoda</taxon>
        <taxon>Hexapoda</taxon>
        <taxon>Insecta</taxon>
        <taxon>Pterygota</taxon>
        <taxon>Neoptera</taxon>
        <taxon>Endopterygota</taxon>
        <taxon>Diptera</taxon>
        <taxon>Nematocera</taxon>
        <taxon>Sciaroidea</taxon>
        <taxon>Sciaridae</taxon>
        <taxon>Pseudolycoriella</taxon>
    </lineage>
</organism>
<name>A0A9Q0RVR2_9DIPT</name>
<feature type="compositionally biased region" description="Acidic residues" evidence="2">
    <location>
        <begin position="620"/>
        <end position="631"/>
    </location>
</feature>
<dbReference type="Proteomes" id="UP001151699">
    <property type="component" value="Unassembled WGS sequence"/>
</dbReference>
<dbReference type="GO" id="GO:0043291">
    <property type="term" value="C:RAVE complex"/>
    <property type="evidence" value="ECO:0007669"/>
    <property type="project" value="TreeGrafter"/>
</dbReference>
<dbReference type="Gene3D" id="2.130.10.10">
    <property type="entry name" value="YVTN repeat-like/Quinoprotein amine dehydrogenase"/>
    <property type="match status" value="1"/>
</dbReference>
<sequence>MHMPEELTLDYAEITSIPPLPLWTLLAADKEVSGNSSQKKEESKDYNELFDDNVDGDESLDDLLEDESEKRQRFDRRSSIPERQSLSHFGPRQGQLLSRLLTHTHLPGLSSLDQMHLLALADTVATCNTDFAERFLNDAAKTAIAKENLTGVPQDNISSDSLDDCGLRFLLAMKHFTYLLRCLPLVQRTQFQKQGVGTSNLVWAFHSESEEEMLNLIPSYAKNQCKWSTLKELGVGWWLRNNTLLRLCVERLAKAAYQAKQDPLDAAIYYIAMKKKSLVWGLFRSHKDEKMTEFFAHNFNEDRWRKAALKNAFALLGKQRFEHAVAFFLLANSLSDAIEVCLTKLDDLQLALIITRLYEGEHDATPPSFQKLLYEEILGCDKEGNNQDISMAHPDPFLRSMALWILKDYSGSLNTLLLNNVGHNHPAYIDDDPLMRSESQSANPNVFNFYIYLRTHPLLIRQYIAATAQEKKKAQVVLSGFSYSGDGPSSKSRGDKQVLIEDSITPLERQLYFTTAHGHFKAGCPALALEVLSKLPSKVIEQDSGSTMVSPNDEKHTAQIDSGIIDWGQPEKPKEMNGDYDWSAPAKASSIDWGVPQKADSFDWGAPVSKPETDELKLDWDDDNKSDDDSDTGLGLKLDAKESSVEPPSIAHSNSDSTRTETLDIMAQQLKFVACLKILMEELSTLATGFEVDGGQLRYQLYVWLEKEVEALRQLCSYSSADVDIVPMEDINDQSQTDRDTTIPNPRSVNERPTLHEILMQEKLDFEAKVHRAARRKRWLKANETLLRTLLSYCSLHGASGGGLASVRMELSHTHDMLQTIVDLRTPPIGFSANGSCEIFVLRDLAVALSACIYQSLCDSDTFIVKQVNDVAGFQSPGMETLARLNANCQSSHLMANAGNQRRRKYSTDEPVTVSTSPSKWPGVTNLRALLAREKDEDTPRLNVLLCEAFMATFMSLLVYGLATCDCHILYRLAGQKFTNSTWAYLYGGGIKKLLRKATTQMQLIQQQSTSVDLQPENIESPSTDSSVWTAVQSITKQRVKLNMKLLGHFSGSTGSPNMKEDKPTYREQFVSPEMSMVSYFLIKPTHTSDPEEDDYDSADSIASDLDDDNDEEDVFADPLNNDPKASQASAMLKKHRRENTEHSNPNSYSWIVMRLAIMKLAQNQLQEFINIAGIEMQELPVASPLIHGILRSLSLWQDLLKDDLANRGPAPNDFIPGCFVETEAKGPAIHKYRSLLEKHNTPFSPCIGTAAPARRLWNYLVRQELVQEIFIRAVFGKKRQTSVPETSSVTPSLIGADIGTPGASSDVTQNAHSNLPEPVRIIHKDQESISAFCLNLTNPGLLSLATPREVQEMDISLLLESPNWLEDECELDIMNLNKDIDTMAASSFLLIQASSDKNIINQGSHAAQNFVTPASPQPGIAGQSGRGASVIKGATFPGSHDPRFCKLVIDRSKHLLKPVLKHKVDNIKRMCAHPQLPLYLTGSQDGSVQMWEWGHQQAVCTPRSPGTFAKVTRCRFSQHGNKFGIADGDGNLSLWQAGLAAQSNRSFFTYTCHNKGITDFVFLGSCSLVATAGHSSESKNVAMWDTLLPQKKSMVASFACHDQGASSLVYAPQHQLLISAGKKGDVCIFDVRQRTLRQRFQAHEGAIKCLAIDPHEEHFVTGSADGDIKVWGLSVHTALYSFPGEHARSSFFKHIGQGVTQLQVDANGRLFSCGADGSMK</sequence>
<dbReference type="OrthoDB" id="342131at2759"/>
<evidence type="ECO:0000256" key="1">
    <source>
        <dbReference type="PROSITE-ProRule" id="PRU00221"/>
    </source>
</evidence>
<gene>
    <name evidence="4" type="primary">DMXL2</name>
    <name evidence="4" type="ORF">Bhyg_16299</name>
</gene>
<feature type="non-terminal residue" evidence="4">
    <location>
        <position position="1"/>
    </location>
</feature>
<feature type="region of interest" description="Disordered" evidence="2">
    <location>
        <begin position="600"/>
        <end position="659"/>
    </location>
</feature>
<dbReference type="InterPro" id="IPR015943">
    <property type="entry name" value="WD40/YVTN_repeat-like_dom_sf"/>
</dbReference>
<dbReference type="Pfam" id="PF00400">
    <property type="entry name" value="WD40"/>
    <property type="match status" value="1"/>
</dbReference>
<dbReference type="PANTHER" id="PTHR13950">
    <property type="entry name" value="RABCONNECTIN-RELATED"/>
    <property type="match status" value="1"/>
</dbReference>
<dbReference type="InterPro" id="IPR022033">
    <property type="entry name" value="Rav1p_C"/>
</dbReference>
<dbReference type="SUPFAM" id="SSF50978">
    <property type="entry name" value="WD40 repeat-like"/>
    <property type="match status" value="1"/>
</dbReference>
<proteinExistence type="predicted"/>
<dbReference type="InterPro" id="IPR001680">
    <property type="entry name" value="WD40_rpt"/>
</dbReference>
<dbReference type="PROSITE" id="PS50082">
    <property type="entry name" value="WD_REPEATS_2"/>
    <property type="match status" value="1"/>
</dbReference>
<dbReference type="FunFam" id="2.130.10.10:FF:001065">
    <property type="entry name" value="Dual oxidase maturation factor, putative"/>
    <property type="match status" value="1"/>
</dbReference>
<dbReference type="PROSITE" id="PS50294">
    <property type="entry name" value="WD_REPEATS_REGION"/>
    <property type="match status" value="1"/>
</dbReference>
<dbReference type="GO" id="GO:0007035">
    <property type="term" value="P:vacuolar acidification"/>
    <property type="evidence" value="ECO:0007669"/>
    <property type="project" value="TreeGrafter"/>
</dbReference>
<protein>
    <submittedName>
        <fullName evidence="4">DmX-like protein 2</fullName>
    </submittedName>
</protein>
<dbReference type="EMBL" id="WJQU01001685">
    <property type="protein sequence ID" value="KAJ6633794.1"/>
    <property type="molecule type" value="Genomic_DNA"/>
</dbReference>
<evidence type="ECO:0000259" key="3">
    <source>
        <dbReference type="Pfam" id="PF12234"/>
    </source>
</evidence>
<dbReference type="SMART" id="SM00320">
    <property type="entry name" value="WD40"/>
    <property type="match status" value="5"/>
</dbReference>
<feature type="compositionally biased region" description="Acidic residues" evidence="2">
    <location>
        <begin position="48"/>
        <end position="67"/>
    </location>
</feature>
<comment type="caution">
    <text evidence="4">The sequence shown here is derived from an EMBL/GenBank/DDBJ whole genome shotgun (WGS) entry which is preliminary data.</text>
</comment>
<feature type="compositionally biased region" description="Basic and acidic residues" evidence="2">
    <location>
        <begin position="68"/>
        <end position="80"/>
    </location>
</feature>
<dbReference type="InterPro" id="IPR052208">
    <property type="entry name" value="DmX-like/RAVE_component"/>
</dbReference>
<reference evidence="4" key="1">
    <citation type="submission" date="2022-07" db="EMBL/GenBank/DDBJ databases">
        <authorList>
            <person name="Trinca V."/>
            <person name="Uliana J.V.C."/>
            <person name="Torres T.T."/>
            <person name="Ward R.J."/>
            <person name="Monesi N."/>
        </authorList>
    </citation>
    <scope>NUCLEOTIDE SEQUENCE</scope>
    <source>
        <strain evidence="4">HSMRA1968</strain>
        <tissue evidence="4">Whole embryos</tissue>
    </source>
</reference>
<evidence type="ECO:0000313" key="5">
    <source>
        <dbReference type="Proteomes" id="UP001151699"/>
    </source>
</evidence>
<accession>A0A9Q0RVR2</accession>
<feature type="compositionally biased region" description="Acidic residues" evidence="2">
    <location>
        <begin position="1105"/>
        <end position="1116"/>
    </location>
</feature>
<feature type="repeat" description="WD" evidence="1">
    <location>
        <begin position="1641"/>
        <end position="1682"/>
    </location>
</feature>
<feature type="region of interest" description="Disordered" evidence="2">
    <location>
        <begin position="31"/>
        <end position="90"/>
    </location>
</feature>
<feature type="domain" description="RAVE complex protein Rav1 C-terminal" evidence="3">
    <location>
        <begin position="159"/>
        <end position="461"/>
    </location>
</feature>